<feature type="non-terminal residue" evidence="1">
    <location>
        <position position="1"/>
    </location>
</feature>
<organism evidence="1 2">
    <name type="scientific">Solanum commersonii</name>
    <name type="common">Commerson's wild potato</name>
    <name type="synonym">Commerson's nightshade</name>
    <dbReference type="NCBI Taxonomy" id="4109"/>
    <lineage>
        <taxon>Eukaryota</taxon>
        <taxon>Viridiplantae</taxon>
        <taxon>Streptophyta</taxon>
        <taxon>Embryophyta</taxon>
        <taxon>Tracheophyta</taxon>
        <taxon>Spermatophyta</taxon>
        <taxon>Magnoliopsida</taxon>
        <taxon>eudicotyledons</taxon>
        <taxon>Gunneridae</taxon>
        <taxon>Pentapetalae</taxon>
        <taxon>asterids</taxon>
        <taxon>lamiids</taxon>
        <taxon>Solanales</taxon>
        <taxon>Solanaceae</taxon>
        <taxon>Solanoideae</taxon>
        <taxon>Solaneae</taxon>
        <taxon>Solanum</taxon>
    </lineage>
</organism>
<dbReference type="AlphaFoldDB" id="A0A9J5WIE5"/>
<evidence type="ECO:0000313" key="1">
    <source>
        <dbReference type="EMBL" id="KAG5575619.1"/>
    </source>
</evidence>
<name>A0A9J5WIE5_SOLCO</name>
<dbReference type="EMBL" id="JACXVP010000011">
    <property type="protein sequence ID" value="KAG5575619.1"/>
    <property type="molecule type" value="Genomic_DNA"/>
</dbReference>
<keyword evidence="2" id="KW-1185">Reference proteome</keyword>
<comment type="caution">
    <text evidence="1">The sequence shown here is derived from an EMBL/GenBank/DDBJ whole genome shotgun (WGS) entry which is preliminary data.</text>
</comment>
<protein>
    <submittedName>
        <fullName evidence="1">Uncharacterized protein</fullName>
    </submittedName>
</protein>
<gene>
    <name evidence="1" type="ORF">H5410_055753</name>
</gene>
<proteinExistence type="predicted"/>
<accession>A0A9J5WIE5</accession>
<dbReference type="Proteomes" id="UP000824120">
    <property type="component" value="Chromosome 11"/>
</dbReference>
<dbReference type="OrthoDB" id="1302206at2759"/>
<reference evidence="1 2" key="1">
    <citation type="submission" date="2020-09" db="EMBL/GenBank/DDBJ databases">
        <title>De no assembly of potato wild relative species, Solanum commersonii.</title>
        <authorList>
            <person name="Cho K."/>
        </authorList>
    </citation>
    <scope>NUCLEOTIDE SEQUENCE [LARGE SCALE GENOMIC DNA]</scope>
    <source>
        <strain evidence="1">LZ3.2</strain>
        <tissue evidence="1">Leaf</tissue>
    </source>
</reference>
<evidence type="ECO:0000313" key="2">
    <source>
        <dbReference type="Proteomes" id="UP000824120"/>
    </source>
</evidence>
<sequence>MEIRSSKLKTLKLQSHWKVGLAFFQITLEIFAPYLQHLEISGNLYDLRCMLFDVSAVVTAKLTFTIMCIKDILNDHGQEFDPQEDSCHDYHQFSKTLILYYLLTLRYTNKLSIATWFTELGFPKLKNVKITNSSGVFYVWVPRYVFQLAEKLLGCPRLSTTFVIIFQKWAFHDLSANSWTSFLSHD</sequence>